<name>A0A6V7W696_MELEN</name>
<reference evidence="1 2" key="1">
    <citation type="submission" date="2020-08" db="EMBL/GenBank/DDBJ databases">
        <authorList>
            <person name="Koutsovoulos G."/>
            <person name="Danchin GJ E."/>
        </authorList>
    </citation>
    <scope>NUCLEOTIDE SEQUENCE [LARGE SCALE GENOMIC DNA]</scope>
</reference>
<proteinExistence type="predicted"/>
<evidence type="ECO:0000313" key="2">
    <source>
        <dbReference type="Proteomes" id="UP000580250"/>
    </source>
</evidence>
<gene>
    <name evidence="1" type="ORF">MENT_LOCUS34807</name>
</gene>
<dbReference type="Proteomes" id="UP000580250">
    <property type="component" value="Unassembled WGS sequence"/>
</dbReference>
<organism evidence="1 2">
    <name type="scientific">Meloidogyne enterolobii</name>
    <name type="common">Root-knot nematode worm</name>
    <name type="synonym">Meloidogyne mayaguensis</name>
    <dbReference type="NCBI Taxonomy" id="390850"/>
    <lineage>
        <taxon>Eukaryota</taxon>
        <taxon>Metazoa</taxon>
        <taxon>Ecdysozoa</taxon>
        <taxon>Nematoda</taxon>
        <taxon>Chromadorea</taxon>
        <taxon>Rhabditida</taxon>
        <taxon>Tylenchina</taxon>
        <taxon>Tylenchomorpha</taxon>
        <taxon>Tylenchoidea</taxon>
        <taxon>Meloidogynidae</taxon>
        <taxon>Meloidogyninae</taxon>
        <taxon>Meloidogyne</taxon>
    </lineage>
</organism>
<dbReference type="AlphaFoldDB" id="A0A6V7W696"/>
<protein>
    <submittedName>
        <fullName evidence="1">Uncharacterized protein</fullName>
    </submittedName>
</protein>
<dbReference type="EMBL" id="CAJEWN010000436">
    <property type="protein sequence ID" value="CAD2182579.1"/>
    <property type="molecule type" value="Genomic_DNA"/>
</dbReference>
<comment type="caution">
    <text evidence="1">The sequence shown here is derived from an EMBL/GenBank/DDBJ whole genome shotgun (WGS) entry which is preliminary data.</text>
</comment>
<sequence>MKYFASSSTTDPFHCLNENIGLLIAQKFLFGNLSQNYGKLKR</sequence>
<evidence type="ECO:0000313" key="1">
    <source>
        <dbReference type="EMBL" id="CAD2182579.1"/>
    </source>
</evidence>
<accession>A0A6V7W696</accession>